<dbReference type="EC" id="2.7.10.2" evidence="4"/>
<dbReference type="InterPro" id="IPR027417">
    <property type="entry name" value="P-loop_NTPase"/>
</dbReference>
<keyword evidence="12 17" id="KW-1133">Transmembrane helix</keyword>
<keyword evidence="13 17" id="KW-0472">Membrane</keyword>
<evidence type="ECO:0000256" key="12">
    <source>
        <dbReference type="ARBA" id="ARBA00022989"/>
    </source>
</evidence>
<dbReference type="GO" id="GO:0005524">
    <property type="term" value="F:ATP binding"/>
    <property type="evidence" value="ECO:0007669"/>
    <property type="project" value="UniProtKB-KW"/>
</dbReference>
<dbReference type="CDD" id="cd05387">
    <property type="entry name" value="BY-kinase"/>
    <property type="match status" value="1"/>
</dbReference>
<evidence type="ECO:0000256" key="17">
    <source>
        <dbReference type="SAM" id="Phobius"/>
    </source>
</evidence>
<feature type="transmembrane region" description="Helical" evidence="17">
    <location>
        <begin position="27"/>
        <end position="47"/>
    </location>
</feature>
<dbReference type="RefSeq" id="WP_086742239.1">
    <property type="nucleotide sequence ID" value="NZ_MWPV01000001.1"/>
</dbReference>
<evidence type="ECO:0000313" key="21">
    <source>
        <dbReference type="EMBL" id="OUL58861.1"/>
    </source>
</evidence>
<comment type="similarity">
    <text evidence="2">Belongs to the CpsD/CapB family.</text>
</comment>
<keyword evidence="16" id="KW-0175">Coiled coil</keyword>
<keyword evidence="10" id="KW-0418">Kinase</keyword>
<keyword evidence="11" id="KW-0067">ATP-binding</keyword>
<comment type="caution">
    <text evidence="21">The sequence shown here is derived from an EMBL/GenBank/DDBJ whole genome shotgun (WGS) entry which is preliminary data.</text>
</comment>
<evidence type="ECO:0000259" key="20">
    <source>
        <dbReference type="Pfam" id="PF13807"/>
    </source>
</evidence>
<evidence type="ECO:0000256" key="1">
    <source>
        <dbReference type="ARBA" id="ARBA00004429"/>
    </source>
</evidence>
<evidence type="ECO:0000256" key="5">
    <source>
        <dbReference type="ARBA" id="ARBA00022475"/>
    </source>
</evidence>
<dbReference type="SUPFAM" id="SSF52540">
    <property type="entry name" value="P-loop containing nucleoside triphosphate hydrolases"/>
    <property type="match status" value="1"/>
</dbReference>
<keyword evidence="5" id="KW-1003">Cell membrane</keyword>
<protein>
    <recommendedName>
        <fullName evidence="4">non-specific protein-tyrosine kinase</fullName>
        <ecNumber evidence="4">2.7.10.2</ecNumber>
    </recommendedName>
</protein>
<comment type="subcellular location">
    <subcellularLocation>
        <location evidence="1">Cell inner membrane</location>
        <topology evidence="1">Multi-pass membrane protein</topology>
    </subcellularLocation>
</comment>
<evidence type="ECO:0000256" key="9">
    <source>
        <dbReference type="ARBA" id="ARBA00022741"/>
    </source>
</evidence>
<dbReference type="InterPro" id="IPR003856">
    <property type="entry name" value="LPS_length_determ_N"/>
</dbReference>
<keyword evidence="6" id="KW-0997">Cell inner membrane</keyword>
<dbReference type="GO" id="GO:0004715">
    <property type="term" value="F:non-membrane spanning protein tyrosine kinase activity"/>
    <property type="evidence" value="ECO:0007669"/>
    <property type="project" value="UniProtKB-EC"/>
</dbReference>
<evidence type="ECO:0000256" key="16">
    <source>
        <dbReference type="SAM" id="Coils"/>
    </source>
</evidence>
<evidence type="ECO:0000256" key="4">
    <source>
        <dbReference type="ARBA" id="ARBA00011903"/>
    </source>
</evidence>
<comment type="similarity">
    <text evidence="3">Belongs to the etk/wzc family.</text>
</comment>
<evidence type="ECO:0000256" key="10">
    <source>
        <dbReference type="ARBA" id="ARBA00022777"/>
    </source>
</evidence>
<dbReference type="Pfam" id="PF13807">
    <property type="entry name" value="GNVR"/>
    <property type="match status" value="1"/>
</dbReference>
<organism evidence="21 22">
    <name type="scientific">Pseudoalteromonas ulvae</name>
    <dbReference type="NCBI Taxonomy" id="107327"/>
    <lineage>
        <taxon>Bacteria</taxon>
        <taxon>Pseudomonadati</taxon>
        <taxon>Pseudomonadota</taxon>
        <taxon>Gammaproteobacteria</taxon>
        <taxon>Alteromonadales</taxon>
        <taxon>Pseudoalteromonadaceae</taxon>
        <taxon>Pseudoalteromonas</taxon>
    </lineage>
</organism>
<dbReference type="Pfam" id="PF13614">
    <property type="entry name" value="AAA_31"/>
    <property type="match status" value="1"/>
</dbReference>
<comment type="catalytic activity">
    <reaction evidence="15">
        <text>L-tyrosyl-[protein] + ATP = O-phospho-L-tyrosyl-[protein] + ADP + H(+)</text>
        <dbReference type="Rhea" id="RHEA:10596"/>
        <dbReference type="Rhea" id="RHEA-COMP:10136"/>
        <dbReference type="Rhea" id="RHEA-COMP:20101"/>
        <dbReference type="ChEBI" id="CHEBI:15378"/>
        <dbReference type="ChEBI" id="CHEBI:30616"/>
        <dbReference type="ChEBI" id="CHEBI:46858"/>
        <dbReference type="ChEBI" id="CHEBI:61978"/>
        <dbReference type="ChEBI" id="CHEBI:456216"/>
        <dbReference type="EC" id="2.7.10.2"/>
    </reaction>
</comment>
<keyword evidence="7" id="KW-0808">Transferase</keyword>
<feature type="domain" description="AAA" evidence="19">
    <location>
        <begin position="536"/>
        <end position="677"/>
    </location>
</feature>
<dbReference type="OrthoDB" id="9775724at2"/>
<dbReference type="Proteomes" id="UP000194841">
    <property type="component" value="Unassembled WGS sequence"/>
</dbReference>
<dbReference type="InterPro" id="IPR005702">
    <property type="entry name" value="Wzc-like_C"/>
</dbReference>
<keyword evidence="14" id="KW-0829">Tyrosine-protein kinase</keyword>
<feature type="transmembrane region" description="Helical" evidence="17">
    <location>
        <begin position="446"/>
        <end position="466"/>
    </location>
</feature>
<proteinExistence type="inferred from homology"/>
<dbReference type="InterPro" id="IPR025669">
    <property type="entry name" value="AAA_dom"/>
</dbReference>
<dbReference type="PANTHER" id="PTHR32309:SF13">
    <property type="entry name" value="FERRIC ENTEROBACTIN TRANSPORT PROTEIN FEPE"/>
    <property type="match status" value="1"/>
</dbReference>
<dbReference type="GO" id="GO:0005886">
    <property type="term" value="C:plasma membrane"/>
    <property type="evidence" value="ECO:0007669"/>
    <property type="project" value="UniProtKB-SubCell"/>
</dbReference>
<evidence type="ECO:0000256" key="3">
    <source>
        <dbReference type="ARBA" id="ARBA00008883"/>
    </source>
</evidence>
<keyword evidence="9" id="KW-0547">Nucleotide-binding</keyword>
<dbReference type="AlphaFoldDB" id="A0A244CTD3"/>
<feature type="coiled-coil region" evidence="16">
    <location>
        <begin position="354"/>
        <end position="388"/>
    </location>
</feature>
<evidence type="ECO:0000256" key="2">
    <source>
        <dbReference type="ARBA" id="ARBA00007316"/>
    </source>
</evidence>
<name>A0A244CTD3_PSEDV</name>
<dbReference type="InterPro" id="IPR050445">
    <property type="entry name" value="Bact_polysacc_biosynth/exp"/>
</dbReference>
<feature type="domain" description="Tyrosine-protein kinase G-rich" evidence="20">
    <location>
        <begin position="394"/>
        <end position="465"/>
    </location>
</feature>
<dbReference type="NCBIfam" id="TIGR01007">
    <property type="entry name" value="eps_fam"/>
    <property type="match status" value="1"/>
</dbReference>
<dbReference type="InterPro" id="IPR032807">
    <property type="entry name" value="GNVR"/>
</dbReference>
<accession>A0A244CTD3</accession>
<evidence type="ECO:0000259" key="19">
    <source>
        <dbReference type="Pfam" id="PF13614"/>
    </source>
</evidence>
<evidence type="ECO:0000256" key="8">
    <source>
        <dbReference type="ARBA" id="ARBA00022692"/>
    </source>
</evidence>
<dbReference type="PANTHER" id="PTHR32309">
    <property type="entry name" value="TYROSINE-PROTEIN KINASE"/>
    <property type="match status" value="1"/>
</dbReference>
<evidence type="ECO:0000256" key="14">
    <source>
        <dbReference type="ARBA" id="ARBA00023137"/>
    </source>
</evidence>
<dbReference type="Pfam" id="PF02706">
    <property type="entry name" value="Wzz"/>
    <property type="match status" value="1"/>
</dbReference>
<evidence type="ECO:0000256" key="6">
    <source>
        <dbReference type="ARBA" id="ARBA00022519"/>
    </source>
</evidence>
<keyword evidence="22" id="KW-1185">Reference proteome</keyword>
<keyword evidence="8 17" id="KW-0812">Transmembrane</keyword>
<evidence type="ECO:0000256" key="15">
    <source>
        <dbReference type="ARBA" id="ARBA00051245"/>
    </source>
</evidence>
<dbReference type="Gene3D" id="3.40.50.300">
    <property type="entry name" value="P-loop containing nucleotide triphosphate hydrolases"/>
    <property type="match status" value="1"/>
</dbReference>
<evidence type="ECO:0000256" key="7">
    <source>
        <dbReference type="ARBA" id="ARBA00022679"/>
    </source>
</evidence>
<reference evidence="21 22" key="1">
    <citation type="submission" date="2017-02" db="EMBL/GenBank/DDBJ databases">
        <title>Pseudoalteromonas ulvae TC14 Genome.</title>
        <authorList>
            <person name="Molmeret M."/>
        </authorList>
    </citation>
    <scope>NUCLEOTIDE SEQUENCE [LARGE SCALE GENOMIC DNA]</scope>
    <source>
        <strain evidence="21">TC14</strain>
    </source>
</reference>
<gene>
    <name evidence="21" type="ORF">B1199_00825</name>
</gene>
<evidence type="ECO:0000256" key="11">
    <source>
        <dbReference type="ARBA" id="ARBA00022840"/>
    </source>
</evidence>
<feature type="coiled-coil region" evidence="16">
    <location>
        <begin position="220"/>
        <end position="277"/>
    </location>
</feature>
<evidence type="ECO:0000313" key="22">
    <source>
        <dbReference type="Proteomes" id="UP000194841"/>
    </source>
</evidence>
<feature type="domain" description="Polysaccharide chain length determinant N-terminal" evidence="18">
    <location>
        <begin position="15"/>
        <end position="104"/>
    </location>
</feature>
<evidence type="ECO:0000259" key="18">
    <source>
        <dbReference type="Pfam" id="PF02706"/>
    </source>
</evidence>
<sequence>MEPVTTEQPQTEEVIDLRQYFNIVNKYKWRILGLALFAAIFSAIIAFKMTPIYSSTATLIIEAEQAKAVNFQEVYGLDSSRQEYYLTQFEILKSKSIAQKVIERLNLAEHPEFNKPPSAIAAFKASLKSALPFLPKKDTSGLTPQEQAEQEMQLLVKAFTEQLSISPVRKTQLVNISFEAEDPKLAALVANTVGEVYIEQNLTAKMGITQKAAGWLNERLSGLRERLDISEAKLQAYREQENLIDVAGVVGLTTQELEQTSEQLVKTRNDKNKLESIMRVINEYGRNNLERLETIPEITSHKVIQDVKKEVVTSERKVSELAEVYGPKHPKMIAATSELRTVKANLSQQVRALVTGIEKEVKTAQGNVAALEKELVRIRTEYQRVTAKESEYRKLKREVDTNRQIYDTFLSRSKETEVTSDFNAAVARFTDRAYAPIEPVKPKKGLIVALVFIATLGLGVVVAFVIEALNDTVKSSADIENKLAQRMLGLLPKVEHKKGTNLNIHYFFEKEARQFSEAVRTFRTSLVLSQMDKNSKVVAVTSSVPGEGKTTTSTNLAFSLGQMEKVLLIDADMRKPSICKRFGIPAYHPGLSNVIAGTEKVEDCMFTDDRSGLTIMPCGQLPTNPLELLSSSRFEKLIDALKGRFDRIIIDTAPTQAVSDALVISRQADAMIYVVKADSTRMGLVQNGVGRLLAANAKLAGILLNQVDTKKAGKNGAYQGYYDYYSYGSEHETMVEVKKSA</sequence>
<dbReference type="EMBL" id="MWPV01000001">
    <property type="protein sequence ID" value="OUL58861.1"/>
    <property type="molecule type" value="Genomic_DNA"/>
</dbReference>
<evidence type="ECO:0000256" key="13">
    <source>
        <dbReference type="ARBA" id="ARBA00023136"/>
    </source>
</evidence>